<dbReference type="eggNOG" id="COG3781">
    <property type="taxonomic scope" value="Bacteria"/>
</dbReference>
<accession>A0A0K0HAM5</accession>
<evidence type="ECO:0000256" key="3">
    <source>
        <dbReference type="ARBA" id="ARBA00022475"/>
    </source>
</evidence>
<dbReference type="InterPro" id="IPR044669">
    <property type="entry name" value="YneE/VCCN1/2-like"/>
</dbReference>
<feature type="transmembrane region" description="Helical" evidence="9">
    <location>
        <begin position="267"/>
        <end position="288"/>
    </location>
</feature>
<protein>
    <submittedName>
        <fullName evidence="10">Putative membrane protein</fullName>
    </submittedName>
</protein>
<evidence type="ECO:0000256" key="4">
    <source>
        <dbReference type="ARBA" id="ARBA00022692"/>
    </source>
</evidence>
<proteinExistence type="inferred from homology"/>
<feature type="transmembrane region" description="Helical" evidence="9">
    <location>
        <begin position="111"/>
        <end position="129"/>
    </location>
</feature>
<keyword evidence="3" id="KW-1003">Cell membrane</keyword>
<dbReference type="KEGG" id="sbg:SBG_1354"/>
<feature type="transmembrane region" description="Helical" evidence="9">
    <location>
        <begin position="83"/>
        <end position="105"/>
    </location>
</feature>
<evidence type="ECO:0000256" key="2">
    <source>
        <dbReference type="ARBA" id="ARBA00022448"/>
    </source>
</evidence>
<evidence type="ECO:0000256" key="7">
    <source>
        <dbReference type="ARBA" id="ARBA00023136"/>
    </source>
</evidence>
<dbReference type="PANTHER" id="PTHR33281:SF19">
    <property type="entry name" value="VOLTAGE-DEPENDENT ANION CHANNEL-FORMING PROTEIN YNEE"/>
    <property type="match status" value="1"/>
</dbReference>
<keyword evidence="5 9" id="KW-1133">Transmembrane helix</keyword>
<dbReference type="AlphaFoldDB" id="A0A0K0HAM5"/>
<sequence length="363" mass="41837">MLLCCCKSLFSYNIHFYLSYSQASTTCPDNRLNRRGHQKLATLIWITFNGMSFYLLKLTMIVRPQQHWIRLIFVWHGSVLSKIFSRLLLNFLLSIAVIMLLPWYTRLGIKFTLAPFSILGVAIAIFLGFRNNACYARYVEARHLWGQLMIASRSILREVKITLPDERGTEDFVRLQIAFAHCLRMTLRKQPQTLVLGNYLQQDALQKVVASHSPANRILLLMGEWLAVRRRSGELPDILFHSLNNRLNEMSSVLAGCERIANTPVPFAYTLILHRTVYLFCIMLPFALVVDLHYMTPFISVLISYTFIALDALAEELEDPFGTENNDLPLDAICNAIEIDLLQMNDEMDIPAKRMPDKRYQLT</sequence>
<keyword evidence="4 9" id="KW-0812">Transmembrane</keyword>
<name>A0A0K0HAM5_SALBC</name>
<reference evidence="10 11" key="1">
    <citation type="journal article" date="2011" name="PLoS Pathog.">
        <title>Salmonella bongori provides insights into the evolution of the Salmonellae.</title>
        <authorList>
            <person name="Fookes M."/>
            <person name="Schroeder G.N."/>
            <person name="Langridge G.C."/>
            <person name="Blondel C.J."/>
            <person name="Mammina C."/>
            <person name="Connor T.R."/>
            <person name="Seth-Smith H."/>
            <person name="Vernikos G.S."/>
            <person name="Robinson K.S."/>
            <person name="Sanders M."/>
            <person name="Petty N.K."/>
            <person name="Kingsley R.A."/>
            <person name="Baumler A.J."/>
            <person name="Nuccio S.P."/>
            <person name="Contreras I."/>
            <person name="Santiviago C.A."/>
            <person name="Maskell D."/>
            <person name="Barrow P."/>
            <person name="Humphrey T."/>
            <person name="Nastasi A."/>
            <person name="Roberts M."/>
            <person name="Frankel G."/>
            <person name="Parkhill J."/>
            <person name="Dougan G."/>
            <person name="Thomson N.R."/>
        </authorList>
    </citation>
    <scope>NUCLEOTIDE SEQUENCE [LARGE SCALE GENOMIC DNA]</scope>
    <source>
        <strain evidence="11">ATCC 43975 / DSM 13772 / NCTC 12419</strain>
    </source>
</reference>
<evidence type="ECO:0000256" key="9">
    <source>
        <dbReference type="SAM" id="Phobius"/>
    </source>
</evidence>
<dbReference type="PANTHER" id="PTHR33281">
    <property type="entry name" value="UPF0187 PROTEIN YNEE"/>
    <property type="match status" value="1"/>
</dbReference>
<comment type="similarity">
    <text evidence="8">Belongs to the anion channel-forming bestrophin (TC 1.A.46) family.</text>
</comment>
<dbReference type="GO" id="GO:0005886">
    <property type="term" value="C:plasma membrane"/>
    <property type="evidence" value="ECO:0007669"/>
    <property type="project" value="UniProtKB-SubCell"/>
</dbReference>
<gene>
    <name evidence="10" type="ordered locus">SBG_1354</name>
</gene>
<evidence type="ECO:0000256" key="6">
    <source>
        <dbReference type="ARBA" id="ARBA00023065"/>
    </source>
</evidence>
<keyword evidence="7 9" id="KW-0472">Membrane</keyword>
<dbReference type="GO" id="GO:0005254">
    <property type="term" value="F:chloride channel activity"/>
    <property type="evidence" value="ECO:0007669"/>
    <property type="project" value="InterPro"/>
</dbReference>
<feature type="transmembrane region" description="Helical" evidence="9">
    <location>
        <begin position="40"/>
        <end position="62"/>
    </location>
</feature>
<evidence type="ECO:0000313" key="10">
    <source>
        <dbReference type="EMBL" id="CCC30443.1"/>
    </source>
</evidence>
<comment type="subcellular location">
    <subcellularLocation>
        <location evidence="1">Cell membrane</location>
        <topology evidence="1">Multi-pass membrane protein</topology>
    </subcellularLocation>
</comment>
<evidence type="ECO:0000256" key="8">
    <source>
        <dbReference type="ARBA" id="ARBA00034708"/>
    </source>
</evidence>
<evidence type="ECO:0000256" key="1">
    <source>
        <dbReference type="ARBA" id="ARBA00004651"/>
    </source>
</evidence>
<dbReference type="Proteomes" id="UP000000289">
    <property type="component" value="Chromosome"/>
</dbReference>
<evidence type="ECO:0000256" key="5">
    <source>
        <dbReference type="ARBA" id="ARBA00022989"/>
    </source>
</evidence>
<dbReference type="Pfam" id="PF25539">
    <property type="entry name" value="Bestrophin_2"/>
    <property type="match status" value="1"/>
</dbReference>
<keyword evidence="2" id="KW-0813">Transport</keyword>
<dbReference type="EMBL" id="FR877557">
    <property type="protein sequence ID" value="CCC30443.1"/>
    <property type="molecule type" value="Genomic_DNA"/>
</dbReference>
<organism evidence="10 11">
    <name type="scientific">Salmonella bongori (strain ATCC 43975 / DSM 13772 / NCTC 12419)</name>
    <dbReference type="NCBI Taxonomy" id="218493"/>
    <lineage>
        <taxon>Bacteria</taxon>
        <taxon>Pseudomonadati</taxon>
        <taxon>Pseudomonadota</taxon>
        <taxon>Gammaproteobacteria</taxon>
        <taxon>Enterobacterales</taxon>
        <taxon>Enterobacteriaceae</taxon>
        <taxon>Salmonella</taxon>
    </lineage>
</organism>
<keyword evidence="6" id="KW-0406">Ion transport</keyword>
<evidence type="ECO:0000313" key="11">
    <source>
        <dbReference type="Proteomes" id="UP000000289"/>
    </source>
</evidence>